<reference evidence="1 2" key="1">
    <citation type="submission" date="2014-10" db="EMBL/GenBank/DDBJ databases">
        <title>Genome sequence of Clostridium aceticum DSM 1496.</title>
        <authorList>
            <person name="Poehlein A."/>
            <person name="Schiel-Bengelsdorf B."/>
            <person name="Gottschalk G."/>
            <person name="Duerre P."/>
            <person name="Daniel R."/>
        </authorList>
    </citation>
    <scope>NUCLEOTIDE SEQUENCE [LARGE SCALE GENOMIC DNA]</scope>
    <source>
        <strain evidence="1 2">DSM 1496</strain>
    </source>
</reference>
<organism evidence="1 2">
    <name type="scientific">Clostridium aceticum</name>
    <dbReference type="NCBI Taxonomy" id="84022"/>
    <lineage>
        <taxon>Bacteria</taxon>
        <taxon>Bacillati</taxon>
        <taxon>Bacillota</taxon>
        <taxon>Clostridia</taxon>
        <taxon>Eubacteriales</taxon>
        <taxon>Clostridiaceae</taxon>
        <taxon>Clostridium</taxon>
    </lineage>
</organism>
<dbReference type="InterPro" id="IPR036390">
    <property type="entry name" value="WH_DNA-bd_sf"/>
</dbReference>
<dbReference type="Proteomes" id="UP000035704">
    <property type="component" value="Chromosome"/>
</dbReference>
<accession>A0A0D8IDN7</accession>
<evidence type="ECO:0000313" key="1">
    <source>
        <dbReference type="EMBL" id="AKL94390.1"/>
    </source>
</evidence>
<dbReference type="InterPro" id="IPR001034">
    <property type="entry name" value="DeoR_HTH"/>
</dbReference>
<dbReference type="RefSeq" id="WP_044823466.1">
    <property type="nucleotide sequence ID" value="NZ_CP009687.1"/>
</dbReference>
<name>A0A0D8IDN7_9CLOT</name>
<dbReference type="PATRIC" id="fig|84022.5.peg.2444"/>
<dbReference type="PANTHER" id="PTHR30363">
    <property type="entry name" value="HTH-TYPE TRANSCRIPTIONAL REGULATOR SRLR-RELATED"/>
    <property type="match status" value="1"/>
</dbReference>
<dbReference type="PROSITE" id="PS51000">
    <property type="entry name" value="HTH_DEOR_2"/>
    <property type="match status" value="1"/>
</dbReference>
<dbReference type="SMART" id="SM01134">
    <property type="entry name" value="DeoRC"/>
    <property type="match status" value="1"/>
</dbReference>
<proteinExistence type="predicted"/>
<dbReference type="InterPro" id="IPR036388">
    <property type="entry name" value="WH-like_DNA-bd_sf"/>
</dbReference>
<dbReference type="SMART" id="SM00420">
    <property type="entry name" value="HTH_DEOR"/>
    <property type="match status" value="1"/>
</dbReference>
<dbReference type="Gene3D" id="3.40.50.1360">
    <property type="match status" value="1"/>
</dbReference>
<dbReference type="Pfam" id="PF00455">
    <property type="entry name" value="DeoRC"/>
    <property type="match status" value="1"/>
</dbReference>
<dbReference type="InterPro" id="IPR018356">
    <property type="entry name" value="Tscrpt_reg_HTH_DeoR_CS"/>
</dbReference>
<dbReference type="PROSITE" id="PS00894">
    <property type="entry name" value="HTH_DEOR_1"/>
    <property type="match status" value="1"/>
</dbReference>
<dbReference type="PANTHER" id="PTHR30363:SF46">
    <property type="entry name" value="LYSR FAMILY TRANSCRIPTIONAL REGULATOR"/>
    <property type="match status" value="1"/>
</dbReference>
<dbReference type="InterPro" id="IPR014036">
    <property type="entry name" value="DeoR-like_C"/>
</dbReference>
<dbReference type="EMBL" id="CP009687">
    <property type="protein sequence ID" value="AKL94390.1"/>
    <property type="molecule type" value="Genomic_DNA"/>
</dbReference>
<dbReference type="PRINTS" id="PR00037">
    <property type="entry name" value="HTHLACR"/>
</dbReference>
<dbReference type="KEGG" id="cace:CACET_c08820"/>
<dbReference type="Pfam" id="PF08220">
    <property type="entry name" value="HTH_DeoR"/>
    <property type="match status" value="1"/>
</dbReference>
<dbReference type="SUPFAM" id="SSF100950">
    <property type="entry name" value="NagB/RpiA/CoA transferase-like"/>
    <property type="match status" value="1"/>
</dbReference>
<dbReference type="Gene3D" id="1.10.10.10">
    <property type="entry name" value="Winged helix-like DNA-binding domain superfamily/Winged helix DNA-binding domain"/>
    <property type="match status" value="1"/>
</dbReference>
<dbReference type="InterPro" id="IPR037171">
    <property type="entry name" value="NagB/RpiA_transferase-like"/>
</dbReference>
<dbReference type="SUPFAM" id="SSF46785">
    <property type="entry name" value="Winged helix' DNA-binding domain"/>
    <property type="match status" value="1"/>
</dbReference>
<dbReference type="AlphaFoldDB" id="A0A0D8IDN7"/>
<keyword evidence="2" id="KW-1185">Reference proteome</keyword>
<dbReference type="InterPro" id="IPR050313">
    <property type="entry name" value="Carb_Metab_HTH_regulators"/>
</dbReference>
<dbReference type="GO" id="GO:0003700">
    <property type="term" value="F:DNA-binding transcription factor activity"/>
    <property type="evidence" value="ECO:0007669"/>
    <property type="project" value="InterPro"/>
</dbReference>
<dbReference type="OrthoDB" id="9797223at2"/>
<protein>
    <submittedName>
        <fullName evidence="1">Transcriptional regulator, DeoR family</fullName>
    </submittedName>
</protein>
<sequence>MLPAERRKIITDHLKEHGKVIVEDLAEVLSVSTMTIRRDLQILEEEDIVTRTYGGAVLKEPLIKEVPYKDKATTNISIKRKLALYASSLVHEGYTVILDAGTTNMEIAKQLVNKKDIKIVTNDVMIAAFLYPYENIEVYCCGGCIQKSTGAVIGSNARDFFKDVLADIIFIGANAVDLKSGITTPTLDKAKLKKQMLQAGEEKVLVCDSSKFGKKSFAKVCSLEELDLIITDTDLELEAVDVLKTKKVAIERIEK</sequence>
<dbReference type="STRING" id="84022.CACET_c08820"/>
<evidence type="ECO:0000313" key="2">
    <source>
        <dbReference type="Proteomes" id="UP000035704"/>
    </source>
</evidence>
<gene>
    <name evidence="1" type="ORF">CACET_c08820</name>
</gene>